<dbReference type="RefSeq" id="WP_284191189.1">
    <property type="nucleotide sequence ID" value="NZ_BSPW01000021.1"/>
</dbReference>
<keyword evidence="1" id="KW-0812">Transmembrane</keyword>
<accession>A0ABQ6EW95</accession>
<comment type="caution">
    <text evidence="2">The sequence shown here is derived from an EMBL/GenBank/DDBJ whole genome shotgun (WGS) entry which is preliminary data.</text>
</comment>
<name>A0ABQ6EW95_9VIBR</name>
<sequence>MNSEQLTVFTRKAINILFVSNPRGTSLGVLTGIVLDGLIGLFSPFLKTISIINISVVKLWHLIGLGVFIFNIRPFLNRYKVDPSINEAISYIETQKQLGHIDEWQAKQMYRNLHNKVLDNVLLNKEQQELSKTINSIASASEGEK</sequence>
<organism evidence="2 3">
    <name type="scientific">Vibrio zhanjiangensis</name>
    <dbReference type="NCBI Taxonomy" id="1046128"/>
    <lineage>
        <taxon>Bacteria</taxon>
        <taxon>Pseudomonadati</taxon>
        <taxon>Pseudomonadota</taxon>
        <taxon>Gammaproteobacteria</taxon>
        <taxon>Vibrionales</taxon>
        <taxon>Vibrionaceae</taxon>
        <taxon>Vibrio</taxon>
    </lineage>
</organism>
<dbReference type="Proteomes" id="UP001157138">
    <property type="component" value="Unassembled WGS sequence"/>
</dbReference>
<evidence type="ECO:0000313" key="2">
    <source>
        <dbReference type="EMBL" id="GLT17279.1"/>
    </source>
</evidence>
<keyword evidence="1" id="KW-1133">Transmembrane helix</keyword>
<keyword evidence="1" id="KW-0472">Membrane</keyword>
<protein>
    <submittedName>
        <fullName evidence="2">Uncharacterized protein</fullName>
    </submittedName>
</protein>
<feature type="transmembrane region" description="Helical" evidence="1">
    <location>
        <begin position="51"/>
        <end position="70"/>
    </location>
</feature>
<evidence type="ECO:0000313" key="3">
    <source>
        <dbReference type="Proteomes" id="UP001157138"/>
    </source>
</evidence>
<gene>
    <name evidence="2" type="ORF">GCM10007938_10560</name>
</gene>
<keyword evidence="3" id="KW-1185">Reference proteome</keyword>
<dbReference type="EMBL" id="BSPW01000021">
    <property type="protein sequence ID" value="GLT17279.1"/>
    <property type="molecule type" value="Genomic_DNA"/>
</dbReference>
<reference evidence="3" key="1">
    <citation type="journal article" date="2019" name="Int. J. Syst. Evol. Microbiol.">
        <title>The Global Catalogue of Microorganisms (GCM) 10K type strain sequencing project: providing services to taxonomists for standard genome sequencing and annotation.</title>
        <authorList>
            <consortium name="The Broad Institute Genomics Platform"/>
            <consortium name="The Broad Institute Genome Sequencing Center for Infectious Disease"/>
            <person name="Wu L."/>
            <person name="Ma J."/>
        </authorList>
    </citation>
    <scope>NUCLEOTIDE SEQUENCE [LARGE SCALE GENOMIC DNA]</scope>
    <source>
        <strain evidence="3">NBRC 108723</strain>
    </source>
</reference>
<evidence type="ECO:0000256" key="1">
    <source>
        <dbReference type="SAM" id="Phobius"/>
    </source>
</evidence>
<proteinExistence type="predicted"/>